<dbReference type="Pfam" id="PF16026">
    <property type="entry name" value="MIEAP"/>
    <property type="match status" value="1"/>
</dbReference>
<evidence type="ECO:0000313" key="3">
    <source>
        <dbReference type="EMBL" id="KAH3806455.1"/>
    </source>
</evidence>
<organism evidence="3 4">
    <name type="scientific">Dreissena polymorpha</name>
    <name type="common">Zebra mussel</name>
    <name type="synonym">Mytilus polymorpha</name>
    <dbReference type="NCBI Taxonomy" id="45954"/>
    <lineage>
        <taxon>Eukaryota</taxon>
        <taxon>Metazoa</taxon>
        <taxon>Spiralia</taxon>
        <taxon>Lophotrochozoa</taxon>
        <taxon>Mollusca</taxon>
        <taxon>Bivalvia</taxon>
        <taxon>Autobranchia</taxon>
        <taxon>Heteroconchia</taxon>
        <taxon>Euheterodonta</taxon>
        <taxon>Imparidentia</taxon>
        <taxon>Neoheterodontei</taxon>
        <taxon>Myida</taxon>
        <taxon>Dreissenoidea</taxon>
        <taxon>Dreissenidae</taxon>
        <taxon>Dreissena</taxon>
    </lineage>
</organism>
<reference evidence="3" key="2">
    <citation type="submission" date="2020-11" db="EMBL/GenBank/DDBJ databases">
        <authorList>
            <person name="McCartney M.A."/>
            <person name="Auch B."/>
            <person name="Kono T."/>
            <person name="Mallez S."/>
            <person name="Becker A."/>
            <person name="Gohl D.M."/>
            <person name="Silverstein K.A.T."/>
            <person name="Koren S."/>
            <person name="Bechman K.B."/>
            <person name="Herman A."/>
            <person name="Abrahante J.E."/>
            <person name="Garbe J."/>
        </authorList>
    </citation>
    <scope>NUCLEOTIDE SEQUENCE</scope>
    <source>
        <strain evidence="3">Duluth1</strain>
        <tissue evidence="3">Whole animal</tissue>
    </source>
</reference>
<feature type="coiled-coil region" evidence="1">
    <location>
        <begin position="48"/>
        <end position="82"/>
    </location>
</feature>
<dbReference type="AlphaFoldDB" id="A0A9D4FWT1"/>
<evidence type="ECO:0000259" key="2">
    <source>
        <dbReference type="Pfam" id="PF16026"/>
    </source>
</evidence>
<dbReference type="EMBL" id="JAIWYP010000006">
    <property type="protein sequence ID" value="KAH3806455.1"/>
    <property type="molecule type" value="Genomic_DNA"/>
</dbReference>
<dbReference type="Proteomes" id="UP000828390">
    <property type="component" value="Unassembled WGS sequence"/>
</dbReference>
<reference evidence="3" key="1">
    <citation type="journal article" date="2019" name="bioRxiv">
        <title>The Genome of the Zebra Mussel, Dreissena polymorpha: A Resource for Invasive Species Research.</title>
        <authorList>
            <person name="McCartney M.A."/>
            <person name="Auch B."/>
            <person name="Kono T."/>
            <person name="Mallez S."/>
            <person name="Zhang Y."/>
            <person name="Obille A."/>
            <person name="Becker A."/>
            <person name="Abrahante J.E."/>
            <person name="Garbe J."/>
            <person name="Badalamenti J.P."/>
            <person name="Herman A."/>
            <person name="Mangelson H."/>
            <person name="Liachko I."/>
            <person name="Sullivan S."/>
            <person name="Sone E.D."/>
            <person name="Koren S."/>
            <person name="Silverstein K.A.T."/>
            <person name="Beckman K.B."/>
            <person name="Gohl D.M."/>
        </authorList>
    </citation>
    <scope>NUCLEOTIDE SEQUENCE</scope>
    <source>
        <strain evidence="3">Duluth1</strain>
        <tissue evidence="3">Whole animal</tissue>
    </source>
</reference>
<name>A0A9D4FWT1_DREPO</name>
<evidence type="ECO:0000256" key="1">
    <source>
        <dbReference type="SAM" id="Coils"/>
    </source>
</evidence>
<protein>
    <recommendedName>
        <fullName evidence="2">Mitochondria-eating protein C-terminal domain-containing protein</fullName>
    </recommendedName>
</protein>
<dbReference type="InterPro" id="IPR031981">
    <property type="entry name" value="MIEAP_C"/>
</dbReference>
<feature type="domain" description="Mitochondria-eating protein C-terminal" evidence="2">
    <location>
        <begin position="145"/>
        <end position="298"/>
    </location>
</feature>
<keyword evidence="1" id="KW-0175">Coiled coil</keyword>
<keyword evidence="4" id="KW-1185">Reference proteome</keyword>
<proteinExistence type="predicted"/>
<sequence>MMGSYRPISTDEHNTVEIGDDLIRTETLWTKLKRMTLCICISCRVWWVEGLEEEISDLRKHNDDLEREMLDKNETIEDLTRRLEIEIQARKDDAWQYTQNTSKLMDDLIRVETEKQDALSRLSALMSVKLRDNNPNIADLSDQFRPTKLAEMFSELYDNEWTDAFTVINTGLSERQTITFLLDIIMGAYAFCIRELDGTWSIVSQYYLDPSLPNEQEIQKLLKDSRKVAVVKMTDRISQRYRAHIQSICAVPRLLDMLSSEAFGQYVTHCVNICLLMCANDPPVVITYQDAVESINSTQSVEISVNKDKAINVDITNKDAKQIGRKQTMEGNEIGEDEMTGKEFQNNLDESYNEEQSHCVENMNPENTLDPRGEPYRDGLDTIEELREIGRFSVVHEHFQRRSFDRNVFKEYTRRGAFIDFVVWPVMYLHQGGPMLGKGVAQGTRKAVYSGQKQWTWKETE</sequence>
<evidence type="ECO:0000313" key="4">
    <source>
        <dbReference type="Proteomes" id="UP000828390"/>
    </source>
</evidence>
<comment type="caution">
    <text evidence="3">The sequence shown here is derived from an EMBL/GenBank/DDBJ whole genome shotgun (WGS) entry which is preliminary data.</text>
</comment>
<gene>
    <name evidence="3" type="ORF">DPMN_134776</name>
</gene>
<accession>A0A9D4FWT1</accession>